<dbReference type="Pfam" id="PF14559">
    <property type="entry name" value="TPR_19"/>
    <property type="match status" value="1"/>
</dbReference>
<name>A0A3N4HS48_ASCIM</name>
<keyword evidence="4" id="KW-0677">Repeat</keyword>
<feature type="domain" description="PRP1 splicing factor N-terminal" evidence="9">
    <location>
        <begin position="11"/>
        <end position="170"/>
    </location>
</feature>
<dbReference type="InterPro" id="IPR003107">
    <property type="entry name" value="HAT"/>
</dbReference>
<dbReference type="FunFam" id="1.25.40.10:FF:001164">
    <property type="entry name" value="mRNA splicing factor (Prp1/Zer1), putative (AFU_orthologue AFUA_2G06070)"/>
    <property type="match status" value="1"/>
</dbReference>
<dbReference type="InterPro" id="IPR011990">
    <property type="entry name" value="TPR-like_helical_dom_sf"/>
</dbReference>
<evidence type="ECO:0000259" key="9">
    <source>
        <dbReference type="Pfam" id="PF06424"/>
    </source>
</evidence>
<keyword evidence="7" id="KW-0175">Coiled coil</keyword>
<evidence type="ECO:0000256" key="2">
    <source>
        <dbReference type="ARBA" id="ARBA00011524"/>
    </source>
</evidence>
<evidence type="ECO:0000256" key="4">
    <source>
        <dbReference type="ARBA" id="ARBA00022737"/>
    </source>
</evidence>
<dbReference type="Pfam" id="PF06424">
    <property type="entry name" value="PRP1_N"/>
    <property type="match status" value="1"/>
</dbReference>
<dbReference type="FunFam" id="1.25.40.10:FF:000304">
    <property type="entry name" value="Putative Pre-mRNA-splicing factor prp1"/>
    <property type="match status" value="1"/>
</dbReference>
<reference evidence="10 11" key="1">
    <citation type="journal article" date="2018" name="Nat. Ecol. Evol.">
        <title>Pezizomycetes genomes reveal the molecular basis of ectomycorrhizal truffle lifestyle.</title>
        <authorList>
            <person name="Murat C."/>
            <person name="Payen T."/>
            <person name="Noel B."/>
            <person name="Kuo A."/>
            <person name="Morin E."/>
            <person name="Chen J."/>
            <person name="Kohler A."/>
            <person name="Krizsan K."/>
            <person name="Balestrini R."/>
            <person name="Da Silva C."/>
            <person name="Montanini B."/>
            <person name="Hainaut M."/>
            <person name="Levati E."/>
            <person name="Barry K.W."/>
            <person name="Belfiori B."/>
            <person name="Cichocki N."/>
            <person name="Clum A."/>
            <person name="Dockter R.B."/>
            <person name="Fauchery L."/>
            <person name="Guy J."/>
            <person name="Iotti M."/>
            <person name="Le Tacon F."/>
            <person name="Lindquist E.A."/>
            <person name="Lipzen A."/>
            <person name="Malagnac F."/>
            <person name="Mello A."/>
            <person name="Molinier V."/>
            <person name="Miyauchi S."/>
            <person name="Poulain J."/>
            <person name="Riccioni C."/>
            <person name="Rubini A."/>
            <person name="Sitrit Y."/>
            <person name="Splivallo R."/>
            <person name="Traeger S."/>
            <person name="Wang M."/>
            <person name="Zifcakova L."/>
            <person name="Wipf D."/>
            <person name="Zambonelli A."/>
            <person name="Paolocci F."/>
            <person name="Nowrousian M."/>
            <person name="Ottonello S."/>
            <person name="Baldrian P."/>
            <person name="Spatafora J.W."/>
            <person name="Henrissat B."/>
            <person name="Nagy L.G."/>
            <person name="Aury J.M."/>
            <person name="Wincker P."/>
            <person name="Grigoriev I.V."/>
            <person name="Bonfante P."/>
            <person name="Martin F.M."/>
        </authorList>
    </citation>
    <scope>NUCLEOTIDE SEQUENCE [LARGE SCALE GENOMIC DNA]</scope>
    <source>
        <strain evidence="10 11">RN42</strain>
    </source>
</reference>
<protein>
    <recommendedName>
        <fullName evidence="9">PRP1 splicing factor N-terminal domain-containing protein</fullName>
    </recommendedName>
</protein>
<organism evidence="10 11">
    <name type="scientific">Ascobolus immersus RN42</name>
    <dbReference type="NCBI Taxonomy" id="1160509"/>
    <lineage>
        <taxon>Eukaryota</taxon>
        <taxon>Fungi</taxon>
        <taxon>Dikarya</taxon>
        <taxon>Ascomycota</taxon>
        <taxon>Pezizomycotina</taxon>
        <taxon>Pezizomycetes</taxon>
        <taxon>Pezizales</taxon>
        <taxon>Ascobolaceae</taxon>
        <taxon>Ascobolus</taxon>
    </lineage>
</organism>
<keyword evidence="11" id="KW-1185">Reference proteome</keyword>
<dbReference type="AlphaFoldDB" id="A0A3N4HS48"/>
<gene>
    <name evidence="10" type="ORF">BJ508DRAFT_365986</name>
</gene>
<keyword evidence="5" id="KW-0508">mRNA splicing</keyword>
<dbReference type="GO" id="GO:0000244">
    <property type="term" value="P:spliceosomal tri-snRNP complex assembly"/>
    <property type="evidence" value="ECO:0007669"/>
    <property type="project" value="TreeGrafter"/>
</dbReference>
<evidence type="ECO:0000256" key="6">
    <source>
        <dbReference type="ARBA" id="ARBA00023242"/>
    </source>
</evidence>
<dbReference type="Proteomes" id="UP000275078">
    <property type="component" value="Unassembled WGS sequence"/>
</dbReference>
<evidence type="ECO:0000256" key="8">
    <source>
        <dbReference type="SAM" id="MobiDB-lite"/>
    </source>
</evidence>
<accession>A0A3N4HS48</accession>
<dbReference type="PANTHER" id="PTHR11246:SF1">
    <property type="entry name" value="PRE-MRNA-PROCESSING FACTOR 6"/>
    <property type="match status" value="1"/>
</dbReference>
<dbReference type="Gene3D" id="1.25.40.10">
    <property type="entry name" value="Tetratricopeptide repeat domain"/>
    <property type="match status" value="3"/>
</dbReference>
<dbReference type="GO" id="GO:0046540">
    <property type="term" value="C:U4/U6 x U5 tri-snRNP complex"/>
    <property type="evidence" value="ECO:0007669"/>
    <property type="project" value="TreeGrafter"/>
</dbReference>
<dbReference type="SMART" id="SM00386">
    <property type="entry name" value="HAT"/>
    <property type="match status" value="12"/>
</dbReference>
<evidence type="ECO:0000256" key="3">
    <source>
        <dbReference type="ARBA" id="ARBA00022664"/>
    </source>
</evidence>
<evidence type="ECO:0000256" key="1">
    <source>
        <dbReference type="ARBA" id="ARBA00004123"/>
    </source>
</evidence>
<dbReference type="OrthoDB" id="440128at2759"/>
<dbReference type="SUPFAM" id="SSF48452">
    <property type="entry name" value="TPR-like"/>
    <property type="match status" value="4"/>
</dbReference>
<comment type="subunit">
    <text evidence="2">Associated with the spliceosome.</text>
</comment>
<keyword evidence="6" id="KW-0539">Nucleus</keyword>
<dbReference type="PANTHER" id="PTHR11246">
    <property type="entry name" value="PRE-MRNA SPLICING FACTOR"/>
    <property type="match status" value="1"/>
</dbReference>
<comment type="subcellular location">
    <subcellularLocation>
        <location evidence="1">Nucleus</location>
    </subcellularLocation>
</comment>
<proteinExistence type="predicted"/>
<sequence>MQKRNFLNEEAPANYVAGLGRGATGFTTRSDIGPAREGPSEEAIKAALTRRAEQLGQAPPTAYGAKEKKDDNDDDDADRYQDPENEVGLFASGAYDEEDDEADRIYQSVDERMEKRRKQRREAREAAEREEYERKNPKIQAQFADLKRAMGEITDDEWANIPEVGDLTGKNRKARQNLRQRFYAVPDSVIAGAVGAGAFDTSIAADEDGTMTGVQTGGGDSQDGTMTNFADIGAAKNKVLQVHLDKAATGGTESVLGTSSTIDPKGYLTSLNKSVIGKSEAEVGDIKRVRLLLDSVIKTNPNHAPGWIAAARLEELAGKMVQARSIIARGCQQCPKNEDVWLESMRLNETQNAKIIVANAVRENPKYVRLWVEAMKLESDPRAKKKVIRKALDLIPNSVVLWKEAVKLEEDPNDAKVLLARAVELIPLSVELWLALARLETPENAQAILNKARKAIPTSHEIWLAAARLQEQTSGKVTVMKRAVHALANEQAMPKREEWIAEAEKCEEEGAVLTCQAIIQETLGWGLDEDDDRKQIWMEDAQSSINRGRFETARAIYACALRVFYEKKSLWRAAADLEKNHGTKEALWQLLEKAVEACPSSEVMWMMLAKEKWTSGHIDDARLVLAKAFHQNPNNEDIWLAAVKLETSSGNYPQASDLLATARTEAGTARVWIKSVAFERLRGNIPAALELVDAALQKYPKADKLWMMKGQIFQAENKLPPAREAYALGTKACPHSVPLWLLAARLEEQAGVLVKARSVLDRARLAVPKNPDLWCESVRVERRAGNLPQAKQLMAKALQECPHSGLLWSESIQHLEPRTQRKPRLVEAMRKVDNDPILFVTVARNFWQERKLDKALSWFEKAIVADADRGDTWAWYMKFLLQHGTEEKRGEVVGKCVAVEPRHGEVWQGVAKDPRNVGKGVEEVLGLVMEKLE</sequence>
<dbReference type="GO" id="GO:0071013">
    <property type="term" value="C:catalytic step 2 spliceosome"/>
    <property type="evidence" value="ECO:0007669"/>
    <property type="project" value="TreeGrafter"/>
</dbReference>
<dbReference type="InterPro" id="IPR010491">
    <property type="entry name" value="PRP1_N"/>
</dbReference>
<dbReference type="FunFam" id="1.25.40.10:FF:000256">
    <property type="entry name" value="Probable pre-mRNA splicing factor prp1"/>
    <property type="match status" value="1"/>
</dbReference>
<evidence type="ECO:0000313" key="10">
    <source>
        <dbReference type="EMBL" id="RPA74871.1"/>
    </source>
</evidence>
<evidence type="ECO:0000256" key="7">
    <source>
        <dbReference type="SAM" id="Coils"/>
    </source>
</evidence>
<dbReference type="InterPro" id="IPR045075">
    <property type="entry name" value="Syf1-like"/>
</dbReference>
<evidence type="ECO:0000313" key="11">
    <source>
        <dbReference type="Proteomes" id="UP000275078"/>
    </source>
</evidence>
<evidence type="ECO:0000256" key="5">
    <source>
        <dbReference type="ARBA" id="ARBA00023187"/>
    </source>
</evidence>
<feature type="region of interest" description="Disordered" evidence="8">
    <location>
        <begin position="1"/>
        <end position="101"/>
    </location>
</feature>
<dbReference type="STRING" id="1160509.A0A3N4HS48"/>
<feature type="coiled-coil region" evidence="7">
    <location>
        <begin position="106"/>
        <end position="149"/>
    </location>
</feature>
<dbReference type="EMBL" id="ML119778">
    <property type="protein sequence ID" value="RPA74871.1"/>
    <property type="molecule type" value="Genomic_DNA"/>
</dbReference>
<dbReference type="Pfam" id="PF13432">
    <property type="entry name" value="TPR_16"/>
    <property type="match status" value="1"/>
</dbReference>
<keyword evidence="3" id="KW-0507">mRNA processing</keyword>